<keyword evidence="1" id="KW-0472">Membrane</keyword>
<dbReference type="EMBL" id="FN393063">
    <property type="protein sequence ID" value="CAY78497.1"/>
    <property type="molecule type" value="Genomic_DNA"/>
</dbReference>
<reference evidence="2 3" key="1">
    <citation type="journal article" date="2009" name="Proc. Natl. Acad. Sci. U.S.A.">
        <title>Eukaryote-to-eukaryote gene transfer events revealed by the genome sequence of the wine yeast Saccharomyces cerevisiae EC1118.</title>
        <authorList>
            <person name="Novo M."/>
            <person name="Bigey F."/>
            <person name="Beyne E."/>
            <person name="Galeote V."/>
            <person name="Gavory F."/>
            <person name="Mallet S."/>
            <person name="Cambot B."/>
            <person name="Legras J.L."/>
            <person name="Wincker P."/>
            <person name="Casaregola S."/>
            <person name="Dequin S."/>
        </authorList>
    </citation>
    <scope>NUCLEOTIDE SEQUENCE [LARGE SCALE GENOMIC DNA]</scope>
    <source>
        <strain evidence="3">Lalvin EC1118 / Prise de mousse</strain>
    </source>
</reference>
<protein>
    <submittedName>
        <fullName evidence="2">EC1118_1D0_2256p</fullName>
    </submittedName>
</protein>
<dbReference type="HOGENOM" id="CLU_2212029_0_0_1"/>
<sequence length="107" mass="11574">MADKLSSTVAMGCWSPTFCFISLISSSTSELPLFVVEVGIAAYSLEDPAAILSILVLNALEVSSFISTVKKFAFCATKNTNNNNSVVMLKILAFLLLEGIIIKLFLY</sequence>
<feature type="transmembrane region" description="Helical" evidence="1">
    <location>
        <begin position="87"/>
        <end position="106"/>
    </location>
</feature>
<proteinExistence type="predicted"/>
<keyword evidence="1" id="KW-1133">Transmembrane helix</keyword>
<feature type="transmembrane region" description="Helical" evidence="1">
    <location>
        <begin position="48"/>
        <end position="66"/>
    </location>
</feature>
<evidence type="ECO:0000313" key="2">
    <source>
        <dbReference type="EMBL" id="CAY78497.1"/>
    </source>
</evidence>
<feature type="transmembrane region" description="Helical" evidence="1">
    <location>
        <begin position="7"/>
        <end position="28"/>
    </location>
</feature>
<dbReference type="AlphaFoldDB" id="C8Z4Q8"/>
<organism evidence="2 3">
    <name type="scientific">Saccharomyces cerevisiae (strain Lalvin EC1118 / Prise de mousse)</name>
    <name type="common">Baker's yeast</name>
    <dbReference type="NCBI Taxonomy" id="643680"/>
    <lineage>
        <taxon>Eukaryota</taxon>
        <taxon>Fungi</taxon>
        <taxon>Dikarya</taxon>
        <taxon>Ascomycota</taxon>
        <taxon>Saccharomycotina</taxon>
        <taxon>Saccharomycetes</taxon>
        <taxon>Saccharomycetales</taxon>
        <taxon>Saccharomycetaceae</taxon>
        <taxon>Saccharomyces</taxon>
    </lineage>
</organism>
<gene>
    <name evidence="2" type="ORF">EC1118_1D0_2256g</name>
</gene>
<dbReference type="Proteomes" id="UP000000286">
    <property type="component" value="Chromosome IV"/>
</dbReference>
<keyword evidence="1" id="KW-0812">Transmembrane</keyword>
<evidence type="ECO:0000256" key="1">
    <source>
        <dbReference type="SAM" id="Phobius"/>
    </source>
</evidence>
<name>C8Z4Q8_YEAS8</name>
<accession>C8Z4Q8</accession>
<evidence type="ECO:0000313" key="3">
    <source>
        <dbReference type="Proteomes" id="UP000000286"/>
    </source>
</evidence>